<dbReference type="GO" id="GO:0016787">
    <property type="term" value="F:hydrolase activity"/>
    <property type="evidence" value="ECO:0007669"/>
    <property type="project" value="UniProtKB-KW"/>
</dbReference>
<dbReference type="PRINTS" id="PR02086">
    <property type="entry name" value="PUTNUCHARBI1"/>
</dbReference>
<gene>
    <name evidence="14" type="primary">harbi1_4</name>
    <name evidence="14" type="ORF">g.53683</name>
</gene>
<dbReference type="InterPro" id="IPR027806">
    <property type="entry name" value="HARBI1_dom"/>
</dbReference>
<feature type="domain" description="DDE Tnp4" evidence="13">
    <location>
        <begin position="169"/>
        <end position="323"/>
    </location>
</feature>
<keyword evidence="8" id="KW-0479">Metal-binding</keyword>
<reference evidence="14" key="1">
    <citation type="submission" date="2015-01" db="EMBL/GenBank/DDBJ databases">
        <title>Transcriptome Assembly of Fopius arisanus.</title>
        <authorList>
            <person name="Geib S."/>
        </authorList>
    </citation>
    <scope>NUCLEOTIDE SEQUENCE</scope>
</reference>
<dbReference type="GO" id="GO:0046872">
    <property type="term" value="F:metal ion binding"/>
    <property type="evidence" value="ECO:0007669"/>
    <property type="project" value="UniProtKB-KW"/>
</dbReference>
<keyword evidence="9" id="KW-0378">Hydrolase</keyword>
<dbReference type="GO" id="GO:0005634">
    <property type="term" value="C:nucleus"/>
    <property type="evidence" value="ECO:0007669"/>
    <property type="project" value="UniProtKB-SubCell"/>
</dbReference>
<dbReference type="GO" id="GO:0005737">
    <property type="term" value="C:cytoplasm"/>
    <property type="evidence" value="ECO:0007669"/>
    <property type="project" value="UniProtKB-SubCell"/>
</dbReference>
<evidence type="ECO:0000313" key="14">
    <source>
        <dbReference type="EMBL" id="JAG82217.1"/>
    </source>
</evidence>
<evidence type="ECO:0000256" key="1">
    <source>
        <dbReference type="ARBA" id="ARBA00001968"/>
    </source>
</evidence>
<dbReference type="GO" id="GO:0004518">
    <property type="term" value="F:nuclease activity"/>
    <property type="evidence" value="ECO:0007669"/>
    <property type="project" value="UniProtKB-KW"/>
</dbReference>
<evidence type="ECO:0000256" key="10">
    <source>
        <dbReference type="ARBA" id="ARBA00023242"/>
    </source>
</evidence>
<evidence type="ECO:0000256" key="3">
    <source>
        <dbReference type="ARBA" id="ARBA00004496"/>
    </source>
</evidence>
<evidence type="ECO:0000256" key="2">
    <source>
        <dbReference type="ARBA" id="ARBA00004123"/>
    </source>
</evidence>
<keyword evidence="6" id="KW-0963">Cytoplasm</keyword>
<dbReference type="EMBL" id="GBYB01012450">
    <property type="protein sequence ID" value="JAG82217.1"/>
    <property type="molecule type" value="Transcribed_RNA"/>
</dbReference>
<keyword evidence="7" id="KW-0540">Nuclease</keyword>
<evidence type="ECO:0000256" key="7">
    <source>
        <dbReference type="ARBA" id="ARBA00022722"/>
    </source>
</evidence>
<evidence type="ECO:0000256" key="9">
    <source>
        <dbReference type="ARBA" id="ARBA00022801"/>
    </source>
</evidence>
<dbReference type="AlphaFoldDB" id="A0A0C9RUE8"/>
<dbReference type="PANTHER" id="PTHR22930:SF289">
    <property type="entry name" value="DDE TNP4 DOMAIN-CONTAINING PROTEIN-RELATED"/>
    <property type="match status" value="1"/>
</dbReference>
<evidence type="ECO:0000256" key="11">
    <source>
        <dbReference type="ARBA" id="ARBA00030126"/>
    </source>
</evidence>
<evidence type="ECO:0000256" key="6">
    <source>
        <dbReference type="ARBA" id="ARBA00022490"/>
    </source>
</evidence>
<proteinExistence type="inferred from homology"/>
<dbReference type="InterPro" id="IPR026103">
    <property type="entry name" value="HARBI1_animal"/>
</dbReference>
<sequence length="384" mass="44472">MFVYPRNLTGALVAIIAARDLEAGNERVRIEGNRVRNMEMRESQNPFHTLDERSFRKRFRLTKTLTERLIRRISPILPDEGPTSSVSKSIQILITLRFYASGDFQESIGDSKFFGLSQYMVSQIISNVTDAIGSLSDEYIRFPETEEQFQEISNGFQQSVGFPGVLGCIDCTHVIMRSPSIEPWQFKNYKGSYSLNIQVTCDHEMRVTSICAYNGRTHDSRIWRESDTKEKMIRVNEEFESRYFLLGDAGYPLCPTLLTPIVDALENTPEGRYTRRHCKTRCTIERVFGAMKGRFRCIHRDRVLAYEPEKVVKFFKNCAILHNYIIENRIASEDVDDVMDQDDDDYNLHQGIMDFDDIVVGQPNSELIRGRHLRQHIIDNFCTD</sequence>
<evidence type="ECO:0000256" key="12">
    <source>
        <dbReference type="ARBA" id="ARBA00045850"/>
    </source>
</evidence>
<comment type="function">
    <text evidence="12">Transposase-derived protein that may have nuclease activity. Does not have transposase activity.</text>
</comment>
<name>A0A0C9RUE8_9HYME</name>
<evidence type="ECO:0000259" key="13">
    <source>
        <dbReference type="Pfam" id="PF13359"/>
    </source>
</evidence>
<comment type="cofactor">
    <cofactor evidence="1">
        <name>a divalent metal cation</name>
        <dbReference type="ChEBI" id="CHEBI:60240"/>
    </cofactor>
</comment>
<protein>
    <recommendedName>
        <fullName evidence="5">Putative nuclease HARBI1</fullName>
    </recommendedName>
    <alternativeName>
        <fullName evidence="11">Harbinger transposase-derived nuclease</fullName>
    </alternativeName>
</protein>
<evidence type="ECO:0000256" key="8">
    <source>
        <dbReference type="ARBA" id="ARBA00022723"/>
    </source>
</evidence>
<dbReference type="PANTHER" id="PTHR22930">
    <property type="match status" value="1"/>
</dbReference>
<dbReference type="Pfam" id="PF13359">
    <property type="entry name" value="DDE_Tnp_4"/>
    <property type="match status" value="1"/>
</dbReference>
<evidence type="ECO:0000256" key="5">
    <source>
        <dbReference type="ARBA" id="ARBA00015519"/>
    </source>
</evidence>
<comment type="similarity">
    <text evidence="4">Belongs to the HARBI1 family.</text>
</comment>
<keyword evidence="10" id="KW-0539">Nucleus</keyword>
<evidence type="ECO:0000256" key="4">
    <source>
        <dbReference type="ARBA" id="ARBA00006958"/>
    </source>
</evidence>
<comment type="subcellular location">
    <subcellularLocation>
        <location evidence="3">Cytoplasm</location>
    </subcellularLocation>
    <subcellularLocation>
        <location evidence="2">Nucleus</location>
    </subcellularLocation>
</comment>
<accession>A0A0C9RUE8</accession>
<organism evidence="14">
    <name type="scientific">Fopius arisanus</name>
    <dbReference type="NCBI Taxonomy" id="64838"/>
    <lineage>
        <taxon>Eukaryota</taxon>
        <taxon>Metazoa</taxon>
        <taxon>Ecdysozoa</taxon>
        <taxon>Arthropoda</taxon>
        <taxon>Hexapoda</taxon>
        <taxon>Insecta</taxon>
        <taxon>Pterygota</taxon>
        <taxon>Neoptera</taxon>
        <taxon>Endopterygota</taxon>
        <taxon>Hymenoptera</taxon>
        <taxon>Apocrita</taxon>
        <taxon>Ichneumonoidea</taxon>
        <taxon>Braconidae</taxon>
        <taxon>Opiinae</taxon>
        <taxon>Fopius</taxon>
    </lineage>
</organism>
<dbReference type="InterPro" id="IPR045249">
    <property type="entry name" value="HARBI1-like"/>
</dbReference>